<dbReference type="SUPFAM" id="SSF54001">
    <property type="entry name" value="Cysteine proteinases"/>
    <property type="match status" value="1"/>
</dbReference>
<dbReference type="CDD" id="cd00118">
    <property type="entry name" value="LysM"/>
    <property type="match status" value="2"/>
</dbReference>
<dbReference type="SMART" id="SM00257">
    <property type="entry name" value="LysM"/>
    <property type="match status" value="2"/>
</dbReference>
<name>A0A1M6M5T6_9FIRM</name>
<keyword evidence="4 7" id="KW-0378">Hydrolase</keyword>
<dbReference type="PROSITE" id="PS51782">
    <property type="entry name" value="LYSM"/>
    <property type="match status" value="2"/>
</dbReference>
<evidence type="ECO:0000256" key="5">
    <source>
        <dbReference type="ARBA" id="ARBA00032108"/>
    </source>
</evidence>
<keyword evidence="1" id="KW-0929">Antimicrobial</keyword>
<proteinExistence type="predicted"/>
<dbReference type="Proteomes" id="UP000184536">
    <property type="component" value="Unassembled WGS sequence"/>
</dbReference>
<reference evidence="8" key="1">
    <citation type="submission" date="2016-11" db="EMBL/GenBank/DDBJ databases">
        <authorList>
            <person name="Varghese N."/>
            <person name="Submissions S."/>
        </authorList>
    </citation>
    <scope>NUCLEOTIDE SEQUENCE [LARGE SCALE GENOMIC DNA]</scope>
    <source>
        <strain evidence="8">DSM 17957</strain>
    </source>
</reference>
<feature type="domain" description="LysM" evidence="6">
    <location>
        <begin position="414"/>
        <end position="460"/>
    </location>
</feature>
<keyword evidence="2" id="KW-0081">Bacteriolytic enzyme</keyword>
<dbReference type="InterPro" id="IPR038765">
    <property type="entry name" value="Papain-like_cys_pep_sf"/>
</dbReference>
<dbReference type="Gene3D" id="4.10.80.30">
    <property type="entry name" value="DNA polymerase, domain 6"/>
    <property type="match status" value="1"/>
</dbReference>
<dbReference type="GO" id="GO:0031640">
    <property type="term" value="P:killing of cells of another organism"/>
    <property type="evidence" value="ECO:0007669"/>
    <property type="project" value="UniProtKB-KW"/>
</dbReference>
<dbReference type="Gene3D" id="3.10.350.10">
    <property type="entry name" value="LysM domain"/>
    <property type="match status" value="2"/>
</dbReference>
<dbReference type="Pfam" id="PF01476">
    <property type="entry name" value="LysM"/>
    <property type="match status" value="2"/>
</dbReference>
<evidence type="ECO:0000259" key="6">
    <source>
        <dbReference type="PROSITE" id="PS51782"/>
    </source>
</evidence>
<dbReference type="PANTHER" id="PTHR33308">
    <property type="entry name" value="PEPTIDOGLYCAN HYDROLASE FLGJ"/>
    <property type="match status" value="1"/>
</dbReference>
<feature type="domain" description="LysM" evidence="6">
    <location>
        <begin position="356"/>
        <end position="400"/>
    </location>
</feature>
<evidence type="ECO:0000313" key="8">
    <source>
        <dbReference type="Proteomes" id="UP000184536"/>
    </source>
</evidence>
<dbReference type="InterPro" id="IPR051056">
    <property type="entry name" value="Glycosyl_Hydrolase_73"/>
</dbReference>
<accession>A0A1M6M5T6</accession>
<protein>
    <recommendedName>
        <fullName evidence="5">Peptidoglycan hydrolase</fullName>
    </recommendedName>
</protein>
<dbReference type="STRING" id="1121919.SAMN02745975_02880"/>
<evidence type="ECO:0000313" key="7">
    <source>
        <dbReference type="EMBL" id="SHJ78787.1"/>
    </source>
</evidence>
<dbReference type="AlphaFoldDB" id="A0A1M6M5T6"/>
<dbReference type="InterPro" id="IPR002901">
    <property type="entry name" value="MGlyc_endo_b_GlcNAc-like_dom"/>
</dbReference>
<dbReference type="SUPFAM" id="SSF54106">
    <property type="entry name" value="LysM domain"/>
    <property type="match status" value="2"/>
</dbReference>
<dbReference type="PRINTS" id="PR01002">
    <property type="entry name" value="FLGFLGJ"/>
</dbReference>
<dbReference type="Gene3D" id="1.10.530.10">
    <property type="match status" value="1"/>
</dbReference>
<dbReference type="Gene3D" id="3.90.1720.10">
    <property type="entry name" value="endopeptidase domain like (from Nostoc punctiforme)"/>
    <property type="match status" value="1"/>
</dbReference>
<dbReference type="GO" id="GO:0042742">
    <property type="term" value="P:defense response to bacterium"/>
    <property type="evidence" value="ECO:0007669"/>
    <property type="project" value="UniProtKB-KW"/>
</dbReference>
<gene>
    <name evidence="7" type="ORF">SAMN02745975_02880</name>
</gene>
<dbReference type="GO" id="GO:0004040">
    <property type="term" value="F:amidase activity"/>
    <property type="evidence" value="ECO:0007669"/>
    <property type="project" value="InterPro"/>
</dbReference>
<evidence type="ECO:0000256" key="4">
    <source>
        <dbReference type="ARBA" id="ARBA00022801"/>
    </source>
</evidence>
<dbReference type="SMART" id="SM00047">
    <property type="entry name" value="LYZ2"/>
    <property type="match status" value="1"/>
</dbReference>
<dbReference type="Pfam" id="PF01832">
    <property type="entry name" value="Glucosaminidase"/>
    <property type="match status" value="1"/>
</dbReference>
<dbReference type="InterPro" id="IPR036779">
    <property type="entry name" value="LysM_dom_sf"/>
</dbReference>
<evidence type="ECO:0000256" key="1">
    <source>
        <dbReference type="ARBA" id="ARBA00022529"/>
    </source>
</evidence>
<sequence>MPRKEVKSMSYTASGLVDYVKKALKMNTVYMWGGIMRLVTESYISGRANQYPSWYTPARVAKFRALIGKDYYGVDCVGLIKSYYWGGVGSKNYKAETDKSANGMFQAATEKGPINTLPEIPGVCVWLDGHIGVYIGNGLVIESTNNTRFGDGVCQTKLSDRNWTHWLKCPYIEYEDQAPSDGPKATVGTEEQKVFINKIGPMAMADMKATGILASLTIAQAILESGWGKSKLATEANNLFGIKGTYNGQGYTCKTQEWDGSKFITVEATFRKYPSWAESLADHSDLFNRLDRYKKLRGLTDYKLACRYVYEAGYATDPGYTDKLINLIEKYSLTAWDIKHENSSGTGPSEQKPSETVYIVQKGDTLSKIAAAYGTTYQVLAEYNGIANPNIIHVGQKIKIPSGNTGGPQAKTYKTYTVKKGDSLWAIAQKELGNGSRWPEIQKLNGLSGTTIYAGQVLKIPV</sequence>
<keyword evidence="8" id="KW-1185">Reference proteome</keyword>
<evidence type="ECO:0000256" key="3">
    <source>
        <dbReference type="ARBA" id="ARBA00022729"/>
    </source>
</evidence>
<evidence type="ECO:0000256" key="2">
    <source>
        <dbReference type="ARBA" id="ARBA00022638"/>
    </source>
</evidence>
<dbReference type="RefSeq" id="WP_190014551.1">
    <property type="nucleotide sequence ID" value="NZ_FQZV01000041.1"/>
</dbReference>
<dbReference type="InterPro" id="IPR018392">
    <property type="entry name" value="LysM"/>
</dbReference>
<dbReference type="PANTHER" id="PTHR33308:SF10">
    <property type="entry name" value="EXO-GLUCOSAMINIDASE LYTG"/>
    <property type="match status" value="1"/>
</dbReference>
<dbReference type="EMBL" id="FQZV01000041">
    <property type="protein sequence ID" value="SHJ78787.1"/>
    <property type="molecule type" value="Genomic_DNA"/>
</dbReference>
<organism evidence="7 8">
    <name type="scientific">Geosporobacter subterraneus DSM 17957</name>
    <dbReference type="NCBI Taxonomy" id="1121919"/>
    <lineage>
        <taxon>Bacteria</taxon>
        <taxon>Bacillati</taxon>
        <taxon>Bacillota</taxon>
        <taxon>Clostridia</taxon>
        <taxon>Peptostreptococcales</taxon>
        <taxon>Thermotaleaceae</taxon>
        <taxon>Geosporobacter</taxon>
    </lineage>
</organism>
<keyword evidence="3" id="KW-0732">Signal</keyword>